<dbReference type="InterPro" id="IPR050194">
    <property type="entry name" value="Glycosyltransferase_grp1"/>
</dbReference>
<keyword evidence="3" id="KW-0808">Transferase</keyword>
<dbReference type="AlphaFoldDB" id="H6RIC4"/>
<reference evidence="3" key="2">
    <citation type="submission" date="2012-02" db="EMBL/GenBank/DDBJ databases">
        <authorList>
            <person name="Genoscope - CEA"/>
        </authorList>
    </citation>
    <scope>NUCLEOTIDE SEQUENCE</scope>
</reference>
<dbReference type="EMBL" id="FO117619">
    <property type="protein sequence ID" value="CCG00870.1"/>
    <property type="molecule type" value="Genomic_DNA"/>
</dbReference>
<dbReference type="InterPro" id="IPR028098">
    <property type="entry name" value="Glyco_trans_4-like_N"/>
</dbReference>
<dbReference type="Pfam" id="PF00534">
    <property type="entry name" value="Glycos_transf_1"/>
    <property type="match status" value="1"/>
</dbReference>
<dbReference type="Gene3D" id="3.40.50.2000">
    <property type="entry name" value="Glycogen Phosphorylase B"/>
    <property type="match status" value="2"/>
</dbReference>
<accession>H6RIC4</accession>
<dbReference type="PANTHER" id="PTHR45947">
    <property type="entry name" value="SULFOQUINOVOSYL TRANSFERASE SQD2"/>
    <property type="match status" value="1"/>
</dbReference>
<gene>
    <name evidence="3" type="ORF">VIS_S3CEB40023</name>
</gene>
<protein>
    <submittedName>
        <fullName evidence="3">Glycosyl transferase, family 1</fullName>
    </submittedName>
</protein>
<feature type="domain" description="Glycosyl transferase family 1" evidence="1">
    <location>
        <begin position="205"/>
        <end position="372"/>
    </location>
</feature>
<dbReference type="GO" id="GO:0016758">
    <property type="term" value="F:hexosyltransferase activity"/>
    <property type="evidence" value="ECO:0007669"/>
    <property type="project" value="TreeGrafter"/>
</dbReference>
<feature type="domain" description="Glycosyltransferase subfamily 4-like N-terminal" evidence="2">
    <location>
        <begin position="18"/>
        <end position="191"/>
    </location>
</feature>
<evidence type="ECO:0000259" key="1">
    <source>
        <dbReference type="Pfam" id="PF00534"/>
    </source>
</evidence>
<name>H6RIC4_9BACT</name>
<dbReference type="SUPFAM" id="SSF53756">
    <property type="entry name" value="UDP-Glycosyltransferase/glycogen phosphorylase"/>
    <property type="match status" value="1"/>
</dbReference>
<reference evidence="3" key="1">
    <citation type="journal article" date="2012" name="Environ. Microbiol.">
        <title>Genomic content of uncultured Bacteroidetes from contrasting oceanic provinces in the North Atlantic Ocean.</title>
        <authorList>
            <person name="Gomez-Pereira P.R."/>
            <person name="Schuler M."/>
            <person name="Fuchs B.M."/>
            <person name="Bennke C."/>
            <person name="Teeling H."/>
            <person name="Waldmann J."/>
            <person name="Richter M."/>
            <person name="Barbe V."/>
            <person name="Bataille E."/>
            <person name="Glockner F.O."/>
            <person name="Amann R."/>
        </authorList>
    </citation>
    <scope>NUCLEOTIDE SEQUENCE</scope>
</reference>
<evidence type="ECO:0000313" key="3">
    <source>
        <dbReference type="EMBL" id="CCG00870.1"/>
    </source>
</evidence>
<dbReference type="PANTHER" id="PTHR45947:SF3">
    <property type="entry name" value="SULFOQUINOVOSYL TRANSFERASE SQD2"/>
    <property type="match status" value="1"/>
</dbReference>
<proteinExistence type="predicted"/>
<sequence>MRIGMILDAVFPPDPRVENEAVSLVKAGHEVFLFCLHYGQQKQSEVINGIEVKRYLSNTLEYKVSALAYTIPLYTFLMKLKIRQFIKENEVEVLHIHDIRIAGAVFGVNKKYKLPTVLDLHENRPEIMRFYPHLLRFPGKYVISSKKWKNKEEEFIRKATTVIVVTSEAKDEIKKRLPIDTDKIVEVPNTVRQSFYKSPRVYPEILKQYSNSFVVLYIGDTGLRRGLKTAIKSVHLIKNKIENIKLVIVGKNTTDIILKNLVKNLQVEAHVDFLGWKDQSLFQSYILSSAICISPLHRNVHHDTTYANKIFQYMSLGRPVLGSNASAQEKIIKKANAGLIHQDRDVQDFSNKVLELYNNKDLREEFGKNGSEFIENEFSWENTSKKLLHVYANLKN</sequence>
<organism evidence="3">
    <name type="scientific">uncultured Flavobacteriia bacterium</name>
    <dbReference type="NCBI Taxonomy" id="212695"/>
    <lineage>
        <taxon>Bacteria</taxon>
        <taxon>Pseudomonadati</taxon>
        <taxon>Bacteroidota</taxon>
        <taxon>Flavobacteriia</taxon>
        <taxon>environmental samples</taxon>
    </lineage>
</organism>
<dbReference type="CDD" id="cd03801">
    <property type="entry name" value="GT4_PimA-like"/>
    <property type="match status" value="1"/>
</dbReference>
<dbReference type="InterPro" id="IPR001296">
    <property type="entry name" value="Glyco_trans_1"/>
</dbReference>
<dbReference type="Pfam" id="PF13439">
    <property type="entry name" value="Glyco_transf_4"/>
    <property type="match status" value="1"/>
</dbReference>
<evidence type="ECO:0000259" key="2">
    <source>
        <dbReference type="Pfam" id="PF13439"/>
    </source>
</evidence>